<evidence type="ECO:0000313" key="6">
    <source>
        <dbReference type="EMBL" id="RKF22178.1"/>
    </source>
</evidence>
<dbReference type="RefSeq" id="WP_120352981.1">
    <property type="nucleotide sequence ID" value="NZ_RAQO01000001.1"/>
</dbReference>
<dbReference type="Proteomes" id="UP000286482">
    <property type="component" value="Unassembled WGS sequence"/>
</dbReference>
<dbReference type="PANTHER" id="PTHR30118:SF6">
    <property type="entry name" value="HTH-TYPE TRANSCRIPTIONAL REGULATOR LEUO"/>
    <property type="match status" value="1"/>
</dbReference>
<dbReference type="InterPro" id="IPR036390">
    <property type="entry name" value="WH_DNA-bd_sf"/>
</dbReference>
<dbReference type="InterPro" id="IPR036388">
    <property type="entry name" value="WH-like_DNA-bd_sf"/>
</dbReference>
<name>A0A420END5_9ALTE</name>
<dbReference type="SUPFAM" id="SSF46785">
    <property type="entry name" value="Winged helix' DNA-binding domain"/>
    <property type="match status" value="1"/>
</dbReference>
<dbReference type="SUPFAM" id="SSF53850">
    <property type="entry name" value="Periplasmic binding protein-like II"/>
    <property type="match status" value="1"/>
</dbReference>
<dbReference type="Pfam" id="PF03466">
    <property type="entry name" value="LysR_substrate"/>
    <property type="match status" value="1"/>
</dbReference>
<gene>
    <name evidence="6" type="ORF">DBZ36_00590</name>
</gene>
<accession>A0A420END5</accession>
<dbReference type="InterPro" id="IPR050389">
    <property type="entry name" value="LysR-type_TF"/>
</dbReference>
<feature type="domain" description="HTH lysR-type" evidence="5">
    <location>
        <begin position="11"/>
        <end position="68"/>
    </location>
</feature>
<dbReference type="PROSITE" id="PS50931">
    <property type="entry name" value="HTH_LYSR"/>
    <property type="match status" value="1"/>
</dbReference>
<evidence type="ECO:0000313" key="7">
    <source>
        <dbReference type="Proteomes" id="UP000286482"/>
    </source>
</evidence>
<dbReference type="GO" id="GO:0003700">
    <property type="term" value="F:DNA-binding transcription factor activity"/>
    <property type="evidence" value="ECO:0007669"/>
    <property type="project" value="InterPro"/>
</dbReference>
<dbReference type="PRINTS" id="PR00039">
    <property type="entry name" value="HTHLYSR"/>
</dbReference>
<proteinExistence type="inferred from homology"/>
<protein>
    <submittedName>
        <fullName evidence="6">LysR family transcriptional regulator</fullName>
    </submittedName>
</protein>
<dbReference type="PANTHER" id="PTHR30118">
    <property type="entry name" value="HTH-TYPE TRANSCRIPTIONAL REGULATOR LEUO-RELATED"/>
    <property type="match status" value="1"/>
</dbReference>
<evidence type="ECO:0000256" key="1">
    <source>
        <dbReference type="ARBA" id="ARBA00009437"/>
    </source>
</evidence>
<dbReference type="Pfam" id="PF00126">
    <property type="entry name" value="HTH_1"/>
    <property type="match status" value="1"/>
</dbReference>
<evidence type="ECO:0000256" key="2">
    <source>
        <dbReference type="ARBA" id="ARBA00023015"/>
    </source>
</evidence>
<comment type="caution">
    <text evidence="6">The sequence shown here is derived from an EMBL/GenBank/DDBJ whole genome shotgun (WGS) entry which is preliminary data.</text>
</comment>
<comment type="similarity">
    <text evidence="1">Belongs to the LysR transcriptional regulatory family.</text>
</comment>
<evidence type="ECO:0000256" key="4">
    <source>
        <dbReference type="ARBA" id="ARBA00023163"/>
    </source>
</evidence>
<dbReference type="EMBL" id="RAQO01000001">
    <property type="protein sequence ID" value="RKF22178.1"/>
    <property type="molecule type" value="Genomic_DNA"/>
</dbReference>
<reference evidence="6 7" key="1">
    <citation type="submission" date="2018-09" db="EMBL/GenBank/DDBJ databases">
        <authorList>
            <person name="Wang Z."/>
        </authorList>
    </citation>
    <scope>NUCLEOTIDE SEQUENCE [LARGE SCALE GENOMIC DNA]</scope>
    <source>
        <strain evidence="6 7">ALS 81</strain>
    </source>
</reference>
<dbReference type="OrthoDB" id="6621790at2"/>
<dbReference type="GO" id="GO:0003677">
    <property type="term" value="F:DNA binding"/>
    <property type="evidence" value="ECO:0007669"/>
    <property type="project" value="UniProtKB-KW"/>
</dbReference>
<sequence length="318" mass="36227">MRTIEQQLSRMDLNLLVSLSVLIKEKNVSRAAQILYISQPAMSRTLARLRDLFNDPLFYRESNGLIPTQKTLSLEAPLDVLLQSMQQLVTQISFKPEHCDTTFLLSLPPLMSQLLSVPLAKQLMNQAPQASLVEYPTAKDPTRQLSERIVDFTIHVQMPNNLKEFPTHIIGETFPVFYGSTDHPLLSIKNPCIEDCLNFRFVDLSLDIRSNEGIQNPIDLYLNQRGLHRDIAYRSGQLSSLVEVMQDSNSILVSSHHLANLPRFKQSIRPVLRLGDIEELITPIYLIEHKRSADSQAHQWFGALIKSTLKDLISHPRN</sequence>
<dbReference type="InterPro" id="IPR005119">
    <property type="entry name" value="LysR_subst-bd"/>
</dbReference>
<keyword evidence="7" id="KW-1185">Reference proteome</keyword>
<keyword evidence="4" id="KW-0804">Transcription</keyword>
<evidence type="ECO:0000256" key="3">
    <source>
        <dbReference type="ARBA" id="ARBA00023125"/>
    </source>
</evidence>
<dbReference type="Gene3D" id="3.40.190.10">
    <property type="entry name" value="Periplasmic binding protein-like II"/>
    <property type="match status" value="2"/>
</dbReference>
<dbReference type="Gene3D" id="1.10.10.10">
    <property type="entry name" value="Winged helix-like DNA-binding domain superfamily/Winged helix DNA-binding domain"/>
    <property type="match status" value="1"/>
</dbReference>
<evidence type="ECO:0000259" key="5">
    <source>
        <dbReference type="PROSITE" id="PS50931"/>
    </source>
</evidence>
<keyword evidence="2" id="KW-0805">Transcription regulation</keyword>
<keyword evidence="3" id="KW-0238">DNA-binding</keyword>
<dbReference type="AlphaFoldDB" id="A0A420END5"/>
<dbReference type="InterPro" id="IPR000847">
    <property type="entry name" value="LysR_HTH_N"/>
</dbReference>
<organism evidence="6 7">
    <name type="scientific">Alginatibacterium sediminis</name>
    <dbReference type="NCBI Taxonomy" id="2164068"/>
    <lineage>
        <taxon>Bacteria</taxon>
        <taxon>Pseudomonadati</taxon>
        <taxon>Pseudomonadota</taxon>
        <taxon>Gammaproteobacteria</taxon>
        <taxon>Alteromonadales</taxon>
        <taxon>Alteromonadaceae</taxon>
        <taxon>Alginatibacterium</taxon>
    </lineage>
</organism>